<dbReference type="AlphaFoldDB" id="A0A401IST5"/>
<reference evidence="1 2" key="1">
    <citation type="journal article" date="2019" name="Int. J. Syst. Evol. Microbiol.">
        <title>Lactobacillus salitolerans sp. nov., a novel lactic acid bacterium isolated from spent mushroom substrates.</title>
        <authorList>
            <person name="Tohno M."/>
            <person name="Tanizawa Y."/>
            <person name="Kojima Y."/>
            <person name="Sakamoto M."/>
            <person name="Nakamura Y."/>
            <person name="Ohkuma M."/>
            <person name="Kobayashi H."/>
        </authorList>
    </citation>
    <scope>NUCLEOTIDE SEQUENCE [LARGE SCALE GENOMIC DNA]</scope>
    <source>
        <strain evidence="1 2">YK43</strain>
    </source>
</reference>
<protein>
    <submittedName>
        <fullName evidence="1">Uncharacterized protein</fullName>
    </submittedName>
</protein>
<name>A0A401IST5_9LACO</name>
<organism evidence="1 2">
    <name type="scientific">Ligilactobacillus salitolerans</name>
    <dbReference type="NCBI Taxonomy" id="1808352"/>
    <lineage>
        <taxon>Bacteria</taxon>
        <taxon>Bacillati</taxon>
        <taxon>Bacillota</taxon>
        <taxon>Bacilli</taxon>
        <taxon>Lactobacillales</taxon>
        <taxon>Lactobacillaceae</taxon>
        <taxon>Ligilactobacillus</taxon>
    </lineage>
</organism>
<evidence type="ECO:0000313" key="1">
    <source>
        <dbReference type="EMBL" id="GBG94586.1"/>
    </source>
</evidence>
<keyword evidence="2" id="KW-1185">Reference proteome</keyword>
<sequence>MHTSMPLKKDIASLVSVIACLFTSQLDARLFGKKYNSRFTVNGGRLFRNRMEI</sequence>
<evidence type="ECO:0000313" key="2">
    <source>
        <dbReference type="Proteomes" id="UP000286848"/>
    </source>
</evidence>
<proteinExistence type="predicted"/>
<dbReference type="EMBL" id="BFFP01000014">
    <property type="protein sequence ID" value="GBG94586.1"/>
    <property type="molecule type" value="Genomic_DNA"/>
</dbReference>
<dbReference type="Proteomes" id="UP000286848">
    <property type="component" value="Unassembled WGS sequence"/>
</dbReference>
<accession>A0A401IST5</accession>
<comment type="caution">
    <text evidence="1">The sequence shown here is derived from an EMBL/GenBank/DDBJ whole genome shotgun (WGS) entry which is preliminary data.</text>
</comment>
<gene>
    <name evidence="1" type="ORF">LFYK43_10450</name>
</gene>